<proteinExistence type="predicted"/>
<feature type="chain" id="PRO_5040361164" evidence="2">
    <location>
        <begin position="25"/>
        <end position="355"/>
    </location>
</feature>
<feature type="compositionally biased region" description="Basic residues" evidence="1">
    <location>
        <begin position="344"/>
        <end position="355"/>
    </location>
</feature>
<organism evidence="3 4">
    <name type="scientific">Rhodocollybia butyracea</name>
    <dbReference type="NCBI Taxonomy" id="206335"/>
    <lineage>
        <taxon>Eukaryota</taxon>
        <taxon>Fungi</taxon>
        <taxon>Dikarya</taxon>
        <taxon>Basidiomycota</taxon>
        <taxon>Agaricomycotina</taxon>
        <taxon>Agaricomycetes</taxon>
        <taxon>Agaricomycetidae</taxon>
        <taxon>Agaricales</taxon>
        <taxon>Marasmiineae</taxon>
        <taxon>Omphalotaceae</taxon>
        <taxon>Rhodocollybia</taxon>
    </lineage>
</organism>
<dbReference type="EMBL" id="JADNRY010000018">
    <property type="protein sequence ID" value="KAF9073383.1"/>
    <property type="molecule type" value="Genomic_DNA"/>
</dbReference>
<accession>A0A9P5UCP4</accession>
<sequence length="355" mass="39439">MLIAPQFHPFGLVFIAVLISAVHAMPTPLEVLPAPPEVLPKPISPRLLFYFSLTEVGWEIVTFTDKVKSLLSWFGTGNTWVLTGQSLNETYPFQLLMKKDSSLSTSVRLNAIAITDKDGPALDITELAKLQNPMTIGTSDKKKLSASTTAAIGKEYVPDDATRYTNKVINDESESIDKMYIFILEAQNDAPGCHGELPCVGWRAPYKTRTNFYKVYQLDSKLDKLEPKFERKHKDLTKPALAAEAEYDKQFWKLLPRTKLEEQWTALKTAIEPWDNERIKEEEESARLGRQKSRTKERHLASPPQSIAPAGGSIAPAGGSIAPAGAPIVPATRLPERLIAPAPKKPRHSRGLAWS</sequence>
<dbReference type="AlphaFoldDB" id="A0A9P5UCP4"/>
<name>A0A9P5UCP4_9AGAR</name>
<keyword evidence="2" id="KW-0732">Signal</keyword>
<evidence type="ECO:0000256" key="2">
    <source>
        <dbReference type="SAM" id="SignalP"/>
    </source>
</evidence>
<reference evidence="3" key="1">
    <citation type="submission" date="2020-11" db="EMBL/GenBank/DDBJ databases">
        <authorList>
            <consortium name="DOE Joint Genome Institute"/>
            <person name="Ahrendt S."/>
            <person name="Riley R."/>
            <person name="Andreopoulos W."/>
            <person name="Labutti K."/>
            <person name="Pangilinan J."/>
            <person name="Ruiz-Duenas F.J."/>
            <person name="Barrasa J.M."/>
            <person name="Sanchez-Garcia M."/>
            <person name="Camarero S."/>
            <person name="Miyauchi S."/>
            <person name="Serrano A."/>
            <person name="Linde D."/>
            <person name="Babiker R."/>
            <person name="Drula E."/>
            <person name="Ayuso-Fernandez I."/>
            <person name="Pacheco R."/>
            <person name="Padilla G."/>
            <person name="Ferreira P."/>
            <person name="Barriuso J."/>
            <person name="Kellner H."/>
            <person name="Castanera R."/>
            <person name="Alfaro M."/>
            <person name="Ramirez L."/>
            <person name="Pisabarro A.G."/>
            <person name="Kuo A."/>
            <person name="Tritt A."/>
            <person name="Lipzen A."/>
            <person name="He G."/>
            <person name="Yan M."/>
            <person name="Ng V."/>
            <person name="Cullen D."/>
            <person name="Martin F."/>
            <person name="Rosso M.-N."/>
            <person name="Henrissat B."/>
            <person name="Hibbett D."/>
            <person name="Martinez A.T."/>
            <person name="Grigoriev I.V."/>
        </authorList>
    </citation>
    <scope>NUCLEOTIDE SEQUENCE</scope>
    <source>
        <strain evidence="3">AH 40177</strain>
    </source>
</reference>
<gene>
    <name evidence="3" type="ORF">BDP27DRAFT_1445029</name>
</gene>
<feature type="signal peptide" evidence="2">
    <location>
        <begin position="1"/>
        <end position="24"/>
    </location>
</feature>
<protein>
    <submittedName>
        <fullName evidence="3">Uncharacterized protein</fullName>
    </submittedName>
</protein>
<evidence type="ECO:0000313" key="4">
    <source>
        <dbReference type="Proteomes" id="UP000772434"/>
    </source>
</evidence>
<feature type="region of interest" description="Disordered" evidence="1">
    <location>
        <begin position="280"/>
        <end position="355"/>
    </location>
</feature>
<dbReference type="Proteomes" id="UP000772434">
    <property type="component" value="Unassembled WGS sequence"/>
</dbReference>
<evidence type="ECO:0000313" key="3">
    <source>
        <dbReference type="EMBL" id="KAF9073383.1"/>
    </source>
</evidence>
<feature type="compositionally biased region" description="Low complexity" evidence="1">
    <location>
        <begin position="307"/>
        <end position="331"/>
    </location>
</feature>
<comment type="caution">
    <text evidence="3">The sequence shown here is derived from an EMBL/GenBank/DDBJ whole genome shotgun (WGS) entry which is preliminary data.</text>
</comment>
<evidence type="ECO:0000256" key="1">
    <source>
        <dbReference type="SAM" id="MobiDB-lite"/>
    </source>
</evidence>
<keyword evidence="4" id="KW-1185">Reference proteome</keyword>